<evidence type="ECO:0000256" key="1">
    <source>
        <dbReference type="SAM" id="MobiDB-lite"/>
    </source>
</evidence>
<dbReference type="EMBL" id="AZHB01000003">
    <property type="protein sequence ID" value="OAA71215.1"/>
    <property type="molecule type" value="Genomic_DNA"/>
</dbReference>
<evidence type="ECO:0000313" key="3">
    <source>
        <dbReference type="Proteomes" id="UP000076744"/>
    </source>
</evidence>
<gene>
    <name evidence="2" type="ORF">ISF_01766</name>
</gene>
<dbReference type="AlphaFoldDB" id="A0A168CCA0"/>
<sequence length="147" mass="15233">MADSTATPEAIRSDKDEEDKGKHQDQDKTKEQGTRTRSNQSKDSSKGQGTGNKDTDSKTREKEEVDATKTIEERTTVASDLEKSGTSTCETAAVKGFATTTGSLIAAGAGAAAPGAAAPEVGSVISGETTGFGSADIRSRLTQYANQ</sequence>
<dbReference type="GeneID" id="30018058"/>
<protein>
    <submittedName>
        <fullName evidence="2">Uncharacterized protein</fullName>
    </submittedName>
</protein>
<proteinExistence type="predicted"/>
<dbReference type="Proteomes" id="UP000076744">
    <property type="component" value="Unassembled WGS sequence"/>
</dbReference>
<feature type="compositionally biased region" description="Basic and acidic residues" evidence="1">
    <location>
        <begin position="11"/>
        <end position="34"/>
    </location>
</feature>
<feature type="region of interest" description="Disordered" evidence="1">
    <location>
        <begin position="1"/>
        <end position="87"/>
    </location>
</feature>
<accession>A0A168CCA0</accession>
<evidence type="ECO:0000313" key="2">
    <source>
        <dbReference type="EMBL" id="OAA71215.1"/>
    </source>
</evidence>
<organism evidence="2 3">
    <name type="scientific">Cordyceps fumosorosea (strain ARSEF 2679)</name>
    <name type="common">Isaria fumosorosea</name>
    <dbReference type="NCBI Taxonomy" id="1081104"/>
    <lineage>
        <taxon>Eukaryota</taxon>
        <taxon>Fungi</taxon>
        <taxon>Dikarya</taxon>
        <taxon>Ascomycota</taxon>
        <taxon>Pezizomycotina</taxon>
        <taxon>Sordariomycetes</taxon>
        <taxon>Hypocreomycetidae</taxon>
        <taxon>Hypocreales</taxon>
        <taxon>Cordycipitaceae</taxon>
        <taxon>Cordyceps</taxon>
    </lineage>
</organism>
<feature type="compositionally biased region" description="Basic and acidic residues" evidence="1">
    <location>
        <begin position="53"/>
        <end position="83"/>
    </location>
</feature>
<comment type="caution">
    <text evidence="2">The sequence shown here is derived from an EMBL/GenBank/DDBJ whole genome shotgun (WGS) entry which is preliminary data.</text>
</comment>
<keyword evidence="3" id="KW-1185">Reference proteome</keyword>
<name>A0A168CCA0_CORFA</name>
<reference evidence="2 3" key="1">
    <citation type="journal article" date="2016" name="Genome Biol. Evol.">
        <title>Divergent and convergent evolution of fungal pathogenicity.</title>
        <authorList>
            <person name="Shang Y."/>
            <person name="Xiao G."/>
            <person name="Zheng P."/>
            <person name="Cen K."/>
            <person name="Zhan S."/>
            <person name="Wang C."/>
        </authorList>
    </citation>
    <scope>NUCLEOTIDE SEQUENCE [LARGE SCALE GENOMIC DNA]</scope>
    <source>
        <strain evidence="2 3">ARSEF 2679</strain>
    </source>
</reference>
<dbReference type="RefSeq" id="XP_018707096.1">
    <property type="nucleotide sequence ID" value="XM_018845373.1"/>
</dbReference>